<dbReference type="RefSeq" id="WP_283211182.1">
    <property type="nucleotide sequence ID" value="NZ_JASGBI010000001.1"/>
</dbReference>
<name>A0ABT6XC13_9GAMM</name>
<sequence length="125" mass="13252">MIRTMSMLALLLAVAPAFAQESPKVQSVQVTPGLWKKGDDGQPVACTRFLPPKKTVWGPKLECDNAWVTPQAFLDNWFKGRARLVDAKPTGGSLIISFTLVPGQTEAAIPPAVSPPTGEAPPSGS</sequence>
<evidence type="ECO:0000313" key="3">
    <source>
        <dbReference type="Proteomes" id="UP001321580"/>
    </source>
</evidence>
<proteinExistence type="predicted"/>
<evidence type="ECO:0000313" key="2">
    <source>
        <dbReference type="EMBL" id="MDI9237674.1"/>
    </source>
</evidence>
<protein>
    <recommendedName>
        <fullName evidence="4">Alkaline proteinase inhibitor/ Outer membrane lipoprotein Omp19 domain-containing protein</fullName>
    </recommendedName>
</protein>
<accession>A0ABT6XC13</accession>
<reference evidence="2 3" key="1">
    <citation type="submission" date="2023-05" db="EMBL/GenBank/DDBJ databases">
        <title>Lysobacter sp. strain LF1 Genome sequencing and assembly.</title>
        <authorList>
            <person name="Jung Y."/>
        </authorList>
    </citation>
    <scope>NUCLEOTIDE SEQUENCE [LARGE SCALE GENOMIC DNA]</scope>
    <source>
        <strain evidence="2 3">LF1</strain>
    </source>
</reference>
<keyword evidence="3" id="KW-1185">Reference proteome</keyword>
<dbReference type="EMBL" id="JASGBI010000001">
    <property type="protein sequence ID" value="MDI9237674.1"/>
    <property type="molecule type" value="Genomic_DNA"/>
</dbReference>
<organism evidence="2 3">
    <name type="scientific">Lysobacter stagni</name>
    <dbReference type="NCBI Taxonomy" id="3045172"/>
    <lineage>
        <taxon>Bacteria</taxon>
        <taxon>Pseudomonadati</taxon>
        <taxon>Pseudomonadota</taxon>
        <taxon>Gammaproteobacteria</taxon>
        <taxon>Lysobacterales</taxon>
        <taxon>Lysobacteraceae</taxon>
        <taxon>Lysobacter</taxon>
    </lineage>
</organism>
<dbReference type="Proteomes" id="UP001321580">
    <property type="component" value="Unassembled WGS sequence"/>
</dbReference>
<keyword evidence="1" id="KW-0732">Signal</keyword>
<feature type="signal peptide" evidence="1">
    <location>
        <begin position="1"/>
        <end position="19"/>
    </location>
</feature>
<gene>
    <name evidence="2" type="ORF">QLQ15_01970</name>
</gene>
<evidence type="ECO:0000256" key="1">
    <source>
        <dbReference type="SAM" id="SignalP"/>
    </source>
</evidence>
<evidence type="ECO:0008006" key="4">
    <source>
        <dbReference type="Google" id="ProtNLM"/>
    </source>
</evidence>
<feature type="chain" id="PRO_5047177481" description="Alkaline proteinase inhibitor/ Outer membrane lipoprotein Omp19 domain-containing protein" evidence="1">
    <location>
        <begin position="20"/>
        <end position="125"/>
    </location>
</feature>
<comment type="caution">
    <text evidence="2">The sequence shown here is derived from an EMBL/GenBank/DDBJ whole genome shotgun (WGS) entry which is preliminary data.</text>
</comment>